<organism evidence="1 2">
    <name type="scientific">Streblomastix strix</name>
    <dbReference type="NCBI Taxonomy" id="222440"/>
    <lineage>
        <taxon>Eukaryota</taxon>
        <taxon>Metamonada</taxon>
        <taxon>Preaxostyla</taxon>
        <taxon>Oxymonadida</taxon>
        <taxon>Streblomastigidae</taxon>
        <taxon>Streblomastix</taxon>
    </lineage>
</organism>
<sequence>MASKEFESVGCVGNQNPSVSQSSQIINMLYPTEITDSGRIKDAITPLYNYKKHTDGKKGSKT</sequence>
<proteinExistence type="predicted"/>
<evidence type="ECO:0000313" key="1">
    <source>
        <dbReference type="EMBL" id="KAA6326228.1"/>
    </source>
</evidence>
<protein>
    <submittedName>
        <fullName evidence="1">Uncharacterized protein</fullName>
    </submittedName>
</protein>
<evidence type="ECO:0000313" key="2">
    <source>
        <dbReference type="Proteomes" id="UP000324800"/>
    </source>
</evidence>
<comment type="caution">
    <text evidence="1">The sequence shown here is derived from an EMBL/GenBank/DDBJ whole genome shotgun (WGS) entry which is preliminary data.</text>
</comment>
<dbReference type="AlphaFoldDB" id="A0A5J4QY53"/>
<reference evidence="1 2" key="1">
    <citation type="submission" date="2019-03" db="EMBL/GenBank/DDBJ databases">
        <title>Single cell metagenomics reveals metabolic interactions within the superorganism composed of flagellate Streblomastix strix and complex community of Bacteroidetes bacteria on its surface.</title>
        <authorList>
            <person name="Treitli S.C."/>
            <person name="Kolisko M."/>
            <person name="Husnik F."/>
            <person name="Keeling P."/>
            <person name="Hampl V."/>
        </authorList>
    </citation>
    <scope>NUCLEOTIDE SEQUENCE [LARGE SCALE GENOMIC DNA]</scope>
    <source>
        <strain evidence="1">ST1C</strain>
    </source>
</reference>
<dbReference type="EMBL" id="SNRW01043909">
    <property type="protein sequence ID" value="KAA6326228.1"/>
    <property type="molecule type" value="Genomic_DNA"/>
</dbReference>
<gene>
    <name evidence="1" type="ORF">EZS28_053978</name>
</gene>
<feature type="non-terminal residue" evidence="1">
    <location>
        <position position="62"/>
    </location>
</feature>
<name>A0A5J4QY53_9EUKA</name>
<accession>A0A5J4QY53</accession>
<dbReference type="Proteomes" id="UP000324800">
    <property type="component" value="Unassembled WGS sequence"/>
</dbReference>